<dbReference type="CDD" id="cd23659">
    <property type="entry name" value="USP_At3g01520-like"/>
    <property type="match status" value="1"/>
</dbReference>
<dbReference type="InterPro" id="IPR006015">
    <property type="entry name" value="Universal_stress_UspA"/>
</dbReference>
<gene>
    <name evidence="3" type="ORF">MYAM1_001473</name>
</gene>
<dbReference type="EMBL" id="CP119943">
    <property type="protein sequence ID" value="WFC98741.1"/>
    <property type="molecule type" value="Genomic_DNA"/>
</dbReference>
<dbReference type="Proteomes" id="UP001219567">
    <property type="component" value="Chromosome 1"/>
</dbReference>
<dbReference type="PRINTS" id="PR01438">
    <property type="entry name" value="UNVRSLSTRESS"/>
</dbReference>
<proteinExistence type="predicted"/>
<dbReference type="PANTHER" id="PTHR31964:SF113">
    <property type="entry name" value="USPA DOMAIN-CONTAINING PROTEIN"/>
    <property type="match status" value="1"/>
</dbReference>
<reference evidence="3 4" key="1">
    <citation type="submission" date="2023-03" db="EMBL/GenBank/DDBJ databases">
        <title>Mating type loci evolution in Malassezia.</title>
        <authorList>
            <person name="Coelho M.A."/>
        </authorList>
    </citation>
    <scope>NUCLEOTIDE SEQUENCE [LARGE SCALE GENOMIC DNA]</scope>
    <source>
        <strain evidence="3 4">CBS 9725</strain>
    </source>
</reference>
<name>A0AAJ6CID9_9BASI</name>
<dbReference type="AlphaFoldDB" id="A0AAJ6CID9"/>
<dbReference type="Gene3D" id="3.40.50.620">
    <property type="entry name" value="HUPs"/>
    <property type="match status" value="1"/>
</dbReference>
<protein>
    <recommendedName>
        <fullName evidence="2">UspA domain-containing protein</fullName>
    </recommendedName>
</protein>
<sequence>MSTPTNSTDQSFFGVQQQNQSSSGGDVTPGGQVHQIAQTPVLESGNPFDKTSIPSEARQQQIVGVPGERLPEEKSKVLLALDGTEAGDKAFNYLLNNKTIAQGSHIFLTTVLPANVLGGPWVSGPLSIDTKKQNELLRQLRMQAVERMAPYKTQLKDKGFNVTMHVLHGDARASLLKVINYHKVDMVLIGKRNLGWKRGLTSGTVSSYLVSHSPVPVLVIK</sequence>
<keyword evidence="4" id="KW-1185">Reference proteome</keyword>
<organism evidence="3 4">
    <name type="scientific">Malassezia yamatoensis</name>
    <dbReference type="NCBI Taxonomy" id="253288"/>
    <lineage>
        <taxon>Eukaryota</taxon>
        <taxon>Fungi</taxon>
        <taxon>Dikarya</taxon>
        <taxon>Basidiomycota</taxon>
        <taxon>Ustilaginomycotina</taxon>
        <taxon>Malasseziomycetes</taxon>
        <taxon>Malasseziales</taxon>
        <taxon>Malasseziaceae</taxon>
        <taxon>Malassezia</taxon>
    </lineage>
</organism>
<dbReference type="InterPro" id="IPR006016">
    <property type="entry name" value="UspA"/>
</dbReference>
<dbReference type="PANTHER" id="PTHR31964">
    <property type="entry name" value="ADENINE NUCLEOTIDE ALPHA HYDROLASES-LIKE SUPERFAMILY PROTEIN"/>
    <property type="match status" value="1"/>
</dbReference>
<evidence type="ECO:0000259" key="2">
    <source>
        <dbReference type="Pfam" id="PF00582"/>
    </source>
</evidence>
<dbReference type="InterPro" id="IPR014729">
    <property type="entry name" value="Rossmann-like_a/b/a_fold"/>
</dbReference>
<feature type="domain" description="UspA" evidence="2">
    <location>
        <begin position="76"/>
        <end position="221"/>
    </location>
</feature>
<dbReference type="Pfam" id="PF00582">
    <property type="entry name" value="Usp"/>
    <property type="match status" value="1"/>
</dbReference>
<evidence type="ECO:0000313" key="4">
    <source>
        <dbReference type="Proteomes" id="UP001219567"/>
    </source>
</evidence>
<accession>A0AAJ6CID9</accession>
<feature type="region of interest" description="Disordered" evidence="1">
    <location>
        <begin position="1"/>
        <end position="55"/>
    </location>
</feature>
<evidence type="ECO:0000256" key="1">
    <source>
        <dbReference type="SAM" id="MobiDB-lite"/>
    </source>
</evidence>
<feature type="compositionally biased region" description="Low complexity" evidence="1">
    <location>
        <begin position="9"/>
        <end position="26"/>
    </location>
</feature>
<evidence type="ECO:0000313" key="3">
    <source>
        <dbReference type="EMBL" id="WFC98741.1"/>
    </source>
</evidence>
<dbReference type="SUPFAM" id="SSF52402">
    <property type="entry name" value="Adenine nucleotide alpha hydrolases-like"/>
    <property type="match status" value="1"/>
</dbReference>